<evidence type="ECO:0000313" key="1">
    <source>
        <dbReference type="EMBL" id="RMO73527.1"/>
    </source>
</evidence>
<proteinExistence type="predicted"/>
<evidence type="ECO:0000313" key="2">
    <source>
        <dbReference type="Proteomes" id="UP000274541"/>
    </source>
</evidence>
<gene>
    <name evidence="1" type="ORF">ALQ37_200093</name>
</gene>
<dbReference type="EMBL" id="RBPX01000005">
    <property type="protein sequence ID" value="RMO73527.1"/>
    <property type="molecule type" value="Genomic_DNA"/>
</dbReference>
<accession>A0A0Q0DQ84</accession>
<comment type="caution">
    <text evidence="1">The sequence shown here is derived from an EMBL/GenBank/DDBJ whole genome shotgun (WGS) entry which is preliminary data.</text>
</comment>
<dbReference type="Pfam" id="PF23169">
    <property type="entry name" value="HalD"/>
    <property type="match status" value="1"/>
</dbReference>
<dbReference type="SUPFAM" id="SSF51197">
    <property type="entry name" value="Clavaminate synthase-like"/>
    <property type="match status" value="1"/>
</dbReference>
<reference evidence="1 2" key="1">
    <citation type="submission" date="2018-08" db="EMBL/GenBank/DDBJ databases">
        <title>Recombination of ecologically and evolutionarily significant loci maintains genetic cohesion in the Pseudomonas syringae species complex.</title>
        <authorList>
            <person name="Dillon M."/>
            <person name="Thakur S."/>
            <person name="Almeida R.N.D."/>
            <person name="Weir B.S."/>
            <person name="Guttman D.S."/>
        </authorList>
    </citation>
    <scope>NUCLEOTIDE SEQUENCE [LARGE SCALE GENOMIC DNA]</scope>
    <source>
        <strain evidence="1 2">ICMP 4388</strain>
    </source>
</reference>
<dbReference type="AlphaFoldDB" id="A0A0Q0DQ84"/>
<dbReference type="Proteomes" id="UP000274541">
    <property type="component" value="Unassembled WGS sequence"/>
</dbReference>
<dbReference type="SMR" id="A0A0Q0DQ84"/>
<name>A0A0Q0DQ84_PSEAP</name>
<sequence length="251" mass="29426">MRMENNCETNSSKQSNVDVLDTIPHQGRDFFWERHQFARHGYLKINHLMDAGVRDNIMAEVKYLLANHAKRRDMLIESTGNTPRYLSNVTRDTIAEHGAYITKAYDSNYLKGLVAHIVKEEIIPTPWIWDNYIINSQHKAGDTHGWHWGDYPFTIIWIVEAPRIEAGGLLECVPHTDWDKKNPRIENLLVENNIESHYHQTGDVYLLKTDTTLHRVKPLTEDVTRIILNMAYERAKDVDRYVEHETFVFRD</sequence>
<protein>
    <recommendedName>
        <fullName evidence="3">ArpA protein</fullName>
    </recommendedName>
</protein>
<organism evidence="1 2">
    <name type="scientific">Pseudomonas syringae pv. aptata</name>
    <dbReference type="NCBI Taxonomy" id="83167"/>
    <lineage>
        <taxon>Bacteria</taxon>
        <taxon>Pseudomonadati</taxon>
        <taxon>Pseudomonadota</taxon>
        <taxon>Gammaproteobacteria</taxon>
        <taxon>Pseudomonadales</taxon>
        <taxon>Pseudomonadaceae</taxon>
        <taxon>Pseudomonas</taxon>
        <taxon>Pseudomonas syringae</taxon>
    </lineage>
</organism>
<dbReference type="InterPro" id="IPR056470">
    <property type="entry name" value="BesD/HalB-like"/>
</dbReference>
<evidence type="ECO:0008006" key="3">
    <source>
        <dbReference type="Google" id="ProtNLM"/>
    </source>
</evidence>